<evidence type="ECO:0000313" key="2">
    <source>
        <dbReference type="Proteomes" id="UP000221538"/>
    </source>
</evidence>
<reference evidence="1 2" key="1">
    <citation type="journal article" date="2013" name="Biodegradation">
        <title>Occurrence of 4-tert-butylphenol (4-t-BP) biodegradation in an aquatic sample caused by the presence of Spirodela polyrrhiza and isolation of a 4-t-BP-utilizing bacterium.</title>
        <authorList>
            <person name="Ogata Y."/>
            <person name="Toyama T."/>
            <person name="Yu N."/>
            <person name="Wang X."/>
            <person name="Sei K."/>
            <person name="Ike M."/>
        </authorList>
    </citation>
    <scope>NUCLEOTIDE SEQUENCE [LARGE SCALE GENOMIC DNA]</scope>
    <source>
        <strain evidence="1 2">OMI</strain>
    </source>
</reference>
<protein>
    <submittedName>
        <fullName evidence="1">Uncharacterized protein</fullName>
    </submittedName>
</protein>
<evidence type="ECO:0000313" key="1">
    <source>
        <dbReference type="EMBL" id="GAY24664.1"/>
    </source>
</evidence>
<dbReference type="EMBL" id="BEWI01000034">
    <property type="protein sequence ID" value="GAY24664.1"/>
    <property type="molecule type" value="Genomic_DNA"/>
</dbReference>
<reference evidence="1 2" key="2">
    <citation type="journal article" date="2013" name="Environ. Sci. Technol.">
        <title>The 4-tert-butylphenol-utilizing bacterium Sphingobium fuliginis OMI can degrade bisphenols via phenolic ring hydroxylation and meta-cleavage pathway.</title>
        <authorList>
            <person name="Ogata Y."/>
            <person name="Goda S."/>
            <person name="Toyama T."/>
            <person name="Sei K."/>
            <person name="Ike M."/>
        </authorList>
    </citation>
    <scope>NUCLEOTIDE SEQUENCE [LARGE SCALE GENOMIC DNA]</scope>
    <source>
        <strain evidence="1 2">OMI</strain>
    </source>
</reference>
<dbReference type="RefSeq" id="WP_061939970.1">
    <property type="nucleotide sequence ID" value="NZ_BEWI01000034.1"/>
</dbReference>
<gene>
    <name evidence="1" type="ORF">SFOMI_5249</name>
</gene>
<accession>A0A292ZNU7</accession>
<organism evidence="1 2">
    <name type="scientific">Sphingobium fuliginis (strain ATCC 27551)</name>
    <dbReference type="NCBI Taxonomy" id="336203"/>
    <lineage>
        <taxon>Bacteria</taxon>
        <taxon>Pseudomonadati</taxon>
        <taxon>Pseudomonadota</taxon>
        <taxon>Alphaproteobacteria</taxon>
        <taxon>Sphingomonadales</taxon>
        <taxon>Sphingomonadaceae</taxon>
        <taxon>Sphingobium</taxon>
    </lineage>
</organism>
<name>A0A292ZNU7_SPHSA</name>
<dbReference type="Proteomes" id="UP000221538">
    <property type="component" value="Unassembled WGS sequence"/>
</dbReference>
<proteinExistence type="predicted"/>
<comment type="caution">
    <text evidence="1">The sequence shown here is derived from an EMBL/GenBank/DDBJ whole genome shotgun (WGS) entry which is preliminary data.</text>
</comment>
<dbReference type="AlphaFoldDB" id="A0A292ZNU7"/>
<sequence length="639" mass="70882">MANPFLRRATEYVRDDASFLSIVSPSPLTTFLAKNKHKDDMFEVPVRIIGSPGSGKTMLATLAEFRMVEAILKDRTNATNRTLAAALAEAGFLQNAIPHIAAVRVPMESEYREFWELPYENAVKTKLAFWLVQARAMLGLIRNLTANRTRDLDGITFVPRASYEAHLEQIGGLTAQGVRDRALAVQRAIYSIGAGLRPPKLSDLPEDATAPYAPFDAIQRIRIEWDGEPIEVTPLVMLDDVHALHHDQLEEMFETLSHREMKFGRWMMMRLDALSPGAVLRSPGAQPSHGRSQGRDFVDIRMQVVEDGKKDAARRQFRTMAKDMAKRYLPLVEALRNRGATDIERLLPSEPPTVTPAQLRSLTEKIAREQAKRGVAASRREEIDAIVADYLKRSRSYDHGPEVALAMVRILIHRYAVRIARSAPSLFEDFDPEPKTPLKADADVAHGARLHLYHELGRPFHFGIDDICDASNENAEIFLQFAGALVANIETRAIRNEDLPLPAKTQQKVLSDKARAIMDGWAFPHASRVRAMVDHIAKDCLAESLLPNAPLGAGANAIGILEDEMQALSLDDELGAVLKHAIANGAITIERDYGQGGKLWTLIELTGTVSLVHGLTYNRGGFLERRVGYLRDAAGLADA</sequence>